<comment type="caution">
    <text evidence="8">The sequence shown here is derived from an EMBL/GenBank/DDBJ whole genome shotgun (WGS) entry which is preliminary data.</text>
</comment>
<dbReference type="SMART" id="SM00409">
    <property type="entry name" value="IG"/>
    <property type="match status" value="1"/>
</dbReference>
<keyword evidence="2 6" id="KW-0732">Signal</keyword>
<dbReference type="Gene3D" id="2.60.40.10">
    <property type="entry name" value="Immunoglobulins"/>
    <property type="match status" value="1"/>
</dbReference>
<dbReference type="InterPro" id="IPR007110">
    <property type="entry name" value="Ig-like_dom"/>
</dbReference>
<dbReference type="InterPro" id="IPR003599">
    <property type="entry name" value="Ig_sub"/>
</dbReference>
<dbReference type="SMART" id="SM00364">
    <property type="entry name" value="LRR_BAC"/>
    <property type="match status" value="7"/>
</dbReference>
<keyword evidence="4" id="KW-1015">Disulfide bond</keyword>
<dbReference type="SUPFAM" id="SSF52058">
    <property type="entry name" value="L domain-like"/>
    <property type="match status" value="1"/>
</dbReference>
<feature type="chain" id="PRO_5042255089" description="Ig-like domain-containing protein" evidence="6">
    <location>
        <begin position="45"/>
        <end position="931"/>
    </location>
</feature>
<evidence type="ECO:0000259" key="7">
    <source>
        <dbReference type="PROSITE" id="PS50835"/>
    </source>
</evidence>
<organism evidence="8 9">
    <name type="scientific">Diploptera punctata</name>
    <name type="common">Pacific beetle cockroach</name>
    <dbReference type="NCBI Taxonomy" id="6984"/>
    <lineage>
        <taxon>Eukaryota</taxon>
        <taxon>Metazoa</taxon>
        <taxon>Ecdysozoa</taxon>
        <taxon>Arthropoda</taxon>
        <taxon>Hexapoda</taxon>
        <taxon>Insecta</taxon>
        <taxon>Pterygota</taxon>
        <taxon>Neoptera</taxon>
        <taxon>Polyneoptera</taxon>
        <taxon>Dictyoptera</taxon>
        <taxon>Blattodea</taxon>
        <taxon>Blaberoidea</taxon>
        <taxon>Blaberidae</taxon>
        <taxon>Diplopterinae</taxon>
        <taxon>Diploptera</taxon>
    </lineage>
</organism>
<dbReference type="PROSITE" id="PS50835">
    <property type="entry name" value="IG_LIKE"/>
    <property type="match status" value="1"/>
</dbReference>
<dbReference type="InterPro" id="IPR032675">
    <property type="entry name" value="LRR_dom_sf"/>
</dbReference>
<reference evidence="8" key="2">
    <citation type="submission" date="2023-05" db="EMBL/GenBank/DDBJ databases">
        <authorList>
            <person name="Fouks B."/>
        </authorList>
    </citation>
    <scope>NUCLEOTIDE SEQUENCE</scope>
    <source>
        <strain evidence="8">Stay&amp;Tobe</strain>
        <tissue evidence="8">Testes</tissue>
    </source>
</reference>
<dbReference type="Pfam" id="PF13855">
    <property type="entry name" value="LRR_8"/>
    <property type="match status" value="3"/>
</dbReference>
<evidence type="ECO:0000256" key="2">
    <source>
        <dbReference type="ARBA" id="ARBA00022729"/>
    </source>
</evidence>
<dbReference type="FunFam" id="3.80.10.10:FF:001164">
    <property type="entry name" value="GH01279p"/>
    <property type="match status" value="1"/>
</dbReference>
<feature type="signal peptide" evidence="6">
    <location>
        <begin position="1"/>
        <end position="44"/>
    </location>
</feature>
<dbReference type="PANTHER" id="PTHR24369">
    <property type="entry name" value="ANTIGEN BSP, PUTATIVE-RELATED"/>
    <property type="match status" value="1"/>
</dbReference>
<dbReference type="SUPFAM" id="SSF48726">
    <property type="entry name" value="Immunoglobulin"/>
    <property type="match status" value="1"/>
</dbReference>
<dbReference type="Pfam" id="PF13927">
    <property type="entry name" value="Ig_3"/>
    <property type="match status" value="1"/>
</dbReference>
<keyword evidence="1" id="KW-0433">Leucine-rich repeat</keyword>
<dbReference type="InterPro" id="IPR000483">
    <property type="entry name" value="Cys-rich_flank_reg_C"/>
</dbReference>
<dbReference type="InterPro" id="IPR050541">
    <property type="entry name" value="LRR_TM_domain-containing"/>
</dbReference>
<dbReference type="Proteomes" id="UP001233999">
    <property type="component" value="Unassembled WGS sequence"/>
</dbReference>
<protein>
    <recommendedName>
        <fullName evidence="7">Ig-like domain-containing protein</fullName>
    </recommendedName>
</protein>
<dbReference type="InterPro" id="IPR003598">
    <property type="entry name" value="Ig_sub2"/>
</dbReference>
<evidence type="ECO:0000256" key="4">
    <source>
        <dbReference type="ARBA" id="ARBA00023157"/>
    </source>
</evidence>
<dbReference type="SMART" id="SM00365">
    <property type="entry name" value="LRR_SD22"/>
    <property type="match status" value="5"/>
</dbReference>
<dbReference type="GO" id="GO:0005886">
    <property type="term" value="C:plasma membrane"/>
    <property type="evidence" value="ECO:0007669"/>
    <property type="project" value="TreeGrafter"/>
</dbReference>
<name>A0AAD7ZYD0_DIPPU</name>
<keyword evidence="9" id="KW-1185">Reference proteome</keyword>
<gene>
    <name evidence="8" type="ORF">L9F63_017692</name>
</gene>
<evidence type="ECO:0000313" key="8">
    <source>
        <dbReference type="EMBL" id="KAJ9588997.1"/>
    </source>
</evidence>
<evidence type="ECO:0000256" key="6">
    <source>
        <dbReference type="SAM" id="SignalP"/>
    </source>
</evidence>
<dbReference type="SMART" id="SM00082">
    <property type="entry name" value="LRRCT"/>
    <property type="match status" value="1"/>
</dbReference>
<feature type="transmembrane region" description="Helical" evidence="5">
    <location>
        <begin position="594"/>
        <end position="621"/>
    </location>
</feature>
<sequence>MKFNHGSRDVTTNASSRPPFLSSSLFLLLMTSCFIFQQPHVAYSSMPTNPATTTLTYPHHRTRHSHYPPPCPQQCSCSHIAINCHDREFSDIEVLNITVLQLITVNISKLSITTFKNATSLLNITWQNSSIHQIEPDTFSNLKNLQTLDLSRNKLQAMHWKTFHPLLELKLLNLSYNMLHDLPENIFEGLEKLEELSLSFNQLHVIPFQMFASIKHLQLLDLSYNTIALLPDESFLPNHNIINLFLQGNSLTDLSSNSFAGLTNLKTLDISNNSLQILPSKLFGGLKNLRYLHLGRNFITKLSDNSLQGLNKLSWLNLSDNPMQILPVKLLIFCSNLETLIITHTQIDILQDSSFRGLSKLKSLVINNNEHLREIYDYSLIHCPNLEYIDFSGNNLTKLPQSLSTLTKIKNLKLGNNPWSCDCRMLWFLKWRKNISVTHDELQCASPPYANGKHNNMLLTLRGLNCKDTQLVNTTPPLLYELGTDALLECSFTGSPSPSITWVTPTNLAFHWSPSPTSLNEFSKHPNAHYSNLTLISSDDSARFKVLENGTLYIQNVLRSDCGVYTCFASNPTGNVTAYVTLNVDPITIYRIKIVSILVGAASALAFLFATLLVQLVAYLYHRFGWMSKCCCCCRNDRVSPRARQIYQMLDNIEQYKTQQLERLRENYTQQVHRIKDNCAQQVEWIQSSYQGQVKHLRDIRDYGTNHLTALRDQYYDQVRRVRDYSTSQLNWVRENYVFQRNRIRKFSAHQVLRFRESYKYQQQTLNKLLENLPSFYLENCRSGSCGRTDSVVFDPSDLTSMDVYVKAKINKVIASLDETNTSEDTQSHLSLYYTPSELSESPHLSPGTFINDLAIHVKCLKIQLHVSLYPRCRTLKTSIMFSVYAEKRNLIESTKEFNWKNRRIGIILHDADVVVYADENNGSGFIAENS</sequence>
<evidence type="ECO:0000256" key="3">
    <source>
        <dbReference type="ARBA" id="ARBA00022737"/>
    </source>
</evidence>
<dbReference type="SMART" id="SM00408">
    <property type="entry name" value="IGc2"/>
    <property type="match status" value="1"/>
</dbReference>
<dbReference type="PROSITE" id="PS51450">
    <property type="entry name" value="LRR"/>
    <property type="match status" value="4"/>
</dbReference>
<reference evidence="8" key="1">
    <citation type="journal article" date="2023" name="IScience">
        <title>Live-bearing cockroach genome reveals convergent evolutionary mechanisms linked to viviparity in insects and beyond.</title>
        <authorList>
            <person name="Fouks B."/>
            <person name="Harrison M.C."/>
            <person name="Mikhailova A.A."/>
            <person name="Marchal E."/>
            <person name="English S."/>
            <person name="Carruthers M."/>
            <person name="Jennings E.C."/>
            <person name="Chiamaka E.L."/>
            <person name="Frigard R.A."/>
            <person name="Pippel M."/>
            <person name="Attardo G.M."/>
            <person name="Benoit J.B."/>
            <person name="Bornberg-Bauer E."/>
            <person name="Tobe S.S."/>
        </authorList>
    </citation>
    <scope>NUCLEOTIDE SEQUENCE</scope>
    <source>
        <strain evidence="8">Stay&amp;Tobe</strain>
    </source>
</reference>
<keyword evidence="5" id="KW-0472">Membrane</keyword>
<dbReference type="InterPro" id="IPR001611">
    <property type="entry name" value="Leu-rich_rpt"/>
</dbReference>
<evidence type="ECO:0000256" key="5">
    <source>
        <dbReference type="SAM" id="Phobius"/>
    </source>
</evidence>
<dbReference type="PANTHER" id="PTHR24369:SF210">
    <property type="entry name" value="CHAOPTIN-RELATED"/>
    <property type="match status" value="1"/>
</dbReference>
<proteinExistence type="predicted"/>
<dbReference type="Gene3D" id="3.80.10.10">
    <property type="entry name" value="Ribonuclease Inhibitor"/>
    <property type="match status" value="2"/>
</dbReference>
<dbReference type="InterPro" id="IPR013783">
    <property type="entry name" value="Ig-like_fold"/>
</dbReference>
<dbReference type="SMART" id="SM00369">
    <property type="entry name" value="LRR_TYP"/>
    <property type="match status" value="10"/>
</dbReference>
<keyword evidence="5" id="KW-1133">Transmembrane helix</keyword>
<dbReference type="InterPro" id="IPR036179">
    <property type="entry name" value="Ig-like_dom_sf"/>
</dbReference>
<evidence type="ECO:0000256" key="1">
    <source>
        <dbReference type="ARBA" id="ARBA00022614"/>
    </source>
</evidence>
<dbReference type="InterPro" id="IPR003591">
    <property type="entry name" value="Leu-rich_rpt_typical-subtyp"/>
</dbReference>
<keyword evidence="3" id="KW-0677">Repeat</keyword>
<evidence type="ECO:0000313" key="9">
    <source>
        <dbReference type="Proteomes" id="UP001233999"/>
    </source>
</evidence>
<accession>A0AAD7ZYD0</accession>
<keyword evidence="5" id="KW-0812">Transmembrane</keyword>
<dbReference type="AlphaFoldDB" id="A0AAD7ZYD0"/>
<feature type="domain" description="Ig-like" evidence="7">
    <location>
        <begin position="483"/>
        <end position="583"/>
    </location>
</feature>
<dbReference type="EMBL" id="JASPKZ010005288">
    <property type="protein sequence ID" value="KAJ9588997.1"/>
    <property type="molecule type" value="Genomic_DNA"/>
</dbReference>
<feature type="non-terminal residue" evidence="8">
    <location>
        <position position="931"/>
    </location>
</feature>
<dbReference type="PRINTS" id="PR00019">
    <property type="entry name" value="LEURICHRPT"/>
</dbReference>
<dbReference type="PROSITE" id="PS51257">
    <property type="entry name" value="PROKAR_LIPOPROTEIN"/>
    <property type="match status" value="1"/>
</dbReference>